<sequence length="341" mass="38226">MGLDTPKQYIPIHQKPLICYTVEAFLRISFIKKVVVVAAPEYLDFMLQTLSQMCALKDEKLMVTEGCGSRHQSIYSGLRAVQTCCETQPEIVIIHDGVRPFISEDIVCNVVLAAKEHGAAGVTCPLVSTVIAVDEEGFLDCSLDRNKFKASEMPQAFRYDFLCKAYAECSAYDLEHGTECLHLVQKYAGVRAKLLPGTTNLWKVTHRKDIYTAAAVVKENQAVGIINGVPIVAFLPFLKTSLSKRFKTIQLPGKFTDSSLKKFPNLVKIYSNKNLYDLVDQLYILYGEHKPTEQSCIAHILFDSFDSNINFLELQRLAKAGAKSLKPLNILVYFIVIEKVM</sequence>
<dbReference type="InterPro" id="IPR029044">
    <property type="entry name" value="Nucleotide-diphossugar_trans"/>
</dbReference>
<dbReference type="Proteomes" id="UP000054359">
    <property type="component" value="Unassembled WGS sequence"/>
</dbReference>
<dbReference type="CDD" id="cd02516">
    <property type="entry name" value="CDP-ME_synthetase"/>
    <property type="match status" value="1"/>
</dbReference>
<name>A0A087UVZ8_STEMI</name>
<feature type="non-terminal residue" evidence="4">
    <location>
        <position position="341"/>
    </location>
</feature>
<evidence type="ECO:0000256" key="1">
    <source>
        <dbReference type="ARBA" id="ARBA00009789"/>
    </source>
</evidence>
<evidence type="ECO:0000313" key="4">
    <source>
        <dbReference type="EMBL" id="KFM81537.1"/>
    </source>
</evidence>
<protein>
    <submittedName>
        <fullName evidence="4">2-C-methyl-D-erythritol 4-phosphate cytidylyltransferase-like protein</fullName>
    </submittedName>
</protein>
<reference evidence="4 5" key="1">
    <citation type="submission" date="2013-11" db="EMBL/GenBank/DDBJ databases">
        <title>Genome sequencing of Stegodyphus mimosarum.</title>
        <authorList>
            <person name="Bechsgaard J."/>
        </authorList>
    </citation>
    <scope>NUCLEOTIDE SEQUENCE [LARGE SCALE GENOMIC DNA]</scope>
</reference>
<evidence type="ECO:0000256" key="3">
    <source>
        <dbReference type="ARBA" id="ARBA00022695"/>
    </source>
</evidence>
<dbReference type="InterPro" id="IPR034683">
    <property type="entry name" value="IspD/TarI"/>
</dbReference>
<keyword evidence="5" id="KW-1185">Reference proteome</keyword>
<dbReference type="STRING" id="407821.A0A087UVZ8"/>
<dbReference type="GO" id="GO:0008299">
    <property type="term" value="P:isoprenoid biosynthetic process"/>
    <property type="evidence" value="ECO:0007669"/>
    <property type="project" value="InterPro"/>
</dbReference>
<keyword evidence="3 4" id="KW-0548">Nucleotidyltransferase</keyword>
<dbReference type="GO" id="GO:0035269">
    <property type="term" value="P:protein O-linked glycosylation via mannose"/>
    <property type="evidence" value="ECO:0007669"/>
    <property type="project" value="TreeGrafter"/>
</dbReference>
<dbReference type="OrthoDB" id="414267at2759"/>
<dbReference type="EMBL" id="KK121915">
    <property type="protein sequence ID" value="KFM81537.1"/>
    <property type="molecule type" value="Genomic_DNA"/>
</dbReference>
<proteinExistence type="inferred from homology"/>
<accession>A0A087UVZ8</accession>
<dbReference type="PROSITE" id="PS01295">
    <property type="entry name" value="ISPD"/>
    <property type="match status" value="1"/>
</dbReference>
<dbReference type="SUPFAM" id="SSF53448">
    <property type="entry name" value="Nucleotide-diphospho-sugar transferases"/>
    <property type="match status" value="1"/>
</dbReference>
<evidence type="ECO:0000256" key="2">
    <source>
        <dbReference type="ARBA" id="ARBA00022679"/>
    </source>
</evidence>
<comment type="similarity">
    <text evidence="1">Belongs to the IspD/TarI cytidylyltransferase family. IspD subfamily.</text>
</comment>
<dbReference type="Pfam" id="PF01128">
    <property type="entry name" value="IspD"/>
    <property type="match status" value="1"/>
</dbReference>
<evidence type="ECO:0000313" key="5">
    <source>
        <dbReference type="Proteomes" id="UP000054359"/>
    </source>
</evidence>
<dbReference type="PANTHER" id="PTHR43015">
    <property type="entry name" value="D-RIBITOL-5-PHOSPHATE CYTIDYLYLTRANSFERASE"/>
    <property type="match status" value="1"/>
</dbReference>
<organism evidence="4 5">
    <name type="scientific">Stegodyphus mimosarum</name>
    <name type="common">African social velvet spider</name>
    <dbReference type="NCBI Taxonomy" id="407821"/>
    <lineage>
        <taxon>Eukaryota</taxon>
        <taxon>Metazoa</taxon>
        <taxon>Ecdysozoa</taxon>
        <taxon>Arthropoda</taxon>
        <taxon>Chelicerata</taxon>
        <taxon>Arachnida</taxon>
        <taxon>Araneae</taxon>
        <taxon>Araneomorphae</taxon>
        <taxon>Entelegynae</taxon>
        <taxon>Eresoidea</taxon>
        <taxon>Eresidae</taxon>
        <taxon>Stegodyphus</taxon>
    </lineage>
</organism>
<dbReference type="OMA" id="LTHEINX"/>
<dbReference type="GO" id="GO:0005829">
    <property type="term" value="C:cytosol"/>
    <property type="evidence" value="ECO:0007669"/>
    <property type="project" value="TreeGrafter"/>
</dbReference>
<gene>
    <name evidence="4" type="ORF">X975_23111</name>
</gene>
<dbReference type="AlphaFoldDB" id="A0A087UVZ8"/>
<dbReference type="Gene3D" id="3.90.550.10">
    <property type="entry name" value="Spore Coat Polysaccharide Biosynthesis Protein SpsA, Chain A"/>
    <property type="match status" value="1"/>
</dbReference>
<dbReference type="InterPro" id="IPR018294">
    <property type="entry name" value="ISPD_synthase_CS"/>
</dbReference>
<dbReference type="GO" id="GO:0047349">
    <property type="term" value="F:D-ribitol-5-phosphate cytidylyltransferase activity"/>
    <property type="evidence" value="ECO:0007669"/>
    <property type="project" value="TreeGrafter"/>
</dbReference>
<dbReference type="PANTHER" id="PTHR43015:SF1">
    <property type="entry name" value="D-RIBITOL-5-PHOSPHATE CYTIDYLYLTRANSFERASE"/>
    <property type="match status" value="1"/>
</dbReference>
<keyword evidence="2 4" id="KW-0808">Transferase</keyword>